<feature type="domain" description="Serpin" evidence="5">
    <location>
        <begin position="64"/>
        <end position="423"/>
    </location>
</feature>
<name>A0A7J7RA81_PIPKU</name>
<dbReference type="SMART" id="SM00093">
    <property type="entry name" value="SERPIN"/>
    <property type="match status" value="1"/>
</dbReference>
<dbReference type="InterPro" id="IPR000215">
    <property type="entry name" value="Serpin_fam"/>
</dbReference>
<evidence type="ECO:0000256" key="1">
    <source>
        <dbReference type="ARBA" id="ARBA00009500"/>
    </source>
</evidence>
<dbReference type="PRINTS" id="PR00780">
    <property type="entry name" value="LEUSERPINII"/>
</dbReference>
<evidence type="ECO:0000256" key="3">
    <source>
        <dbReference type="ARBA" id="ARBA00023180"/>
    </source>
</evidence>
<comment type="similarity">
    <text evidence="1 4">Belongs to the serpin family.</text>
</comment>
<dbReference type="GO" id="GO:0004867">
    <property type="term" value="F:serine-type endopeptidase inhibitor activity"/>
    <property type="evidence" value="ECO:0007669"/>
    <property type="project" value="InterPro"/>
</dbReference>
<accession>A0A7J7RA81</accession>
<dbReference type="InterPro" id="IPR023796">
    <property type="entry name" value="Serpin_dom"/>
</dbReference>
<evidence type="ECO:0000256" key="4">
    <source>
        <dbReference type="RuleBase" id="RU000411"/>
    </source>
</evidence>
<organism evidence="6 7">
    <name type="scientific">Pipistrellus kuhlii</name>
    <name type="common">Kuhl's pipistrelle</name>
    <dbReference type="NCBI Taxonomy" id="59472"/>
    <lineage>
        <taxon>Eukaryota</taxon>
        <taxon>Metazoa</taxon>
        <taxon>Chordata</taxon>
        <taxon>Craniata</taxon>
        <taxon>Vertebrata</taxon>
        <taxon>Euteleostomi</taxon>
        <taxon>Mammalia</taxon>
        <taxon>Eutheria</taxon>
        <taxon>Laurasiatheria</taxon>
        <taxon>Chiroptera</taxon>
        <taxon>Yangochiroptera</taxon>
        <taxon>Vespertilionidae</taxon>
        <taxon>Pipistrellus</taxon>
    </lineage>
</organism>
<dbReference type="InterPro" id="IPR036186">
    <property type="entry name" value="Serpin_sf"/>
</dbReference>
<gene>
    <name evidence="6" type="ORF">mPipKuh1_015607</name>
</gene>
<evidence type="ECO:0000256" key="2">
    <source>
        <dbReference type="ARBA" id="ARBA00022729"/>
    </source>
</evidence>
<dbReference type="AlphaFoldDB" id="A0A7J7RA81"/>
<keyword evidence="3" id="KW-0325">Glycoprotein</keyword>
<dbReference type="EMBL" id="JACAGB010000085">
    <property type="protein sequence ID" value="KAF6273036.1"/>
    <property type="molecule type" value="Genomic_DNA"/>
</dbReference>
<dbReference type="InterPro" id="IPR042185">
    <property type="entry name" value="Serpin_sf_2"/>
</dbReference>
<dbReference type="Pfam" id="PF00079">
    <property type="entry name" value="Serpin"/>
    <property type="match status" value="1"/>
</dbReference>
<comment type="caution">
    <text evidence="6">The sequence shown here is derived from an EMBL/GenBank/DDBJ whole genome shotgun (WGS) entry which is preliminary data.</text>
</comment>
<dbReference type="Gene3D" id="2.30.39.10">
    <property type="entry name" value="Alpha-1-antitrypsin, domain 1"/>
    <property type="match status" value="1"/>
</dbReference>
<dbReference type="PANTHER" id="PTHR11461:SF40">
    <property type="entry name" value="SERPIN A9"/>
    <property type="match status" value="1"/>
</dbReference>
<sequence length="441" mass="47621">MEGEEGGGGEGGDLLHSQMAPSFYQLFLVTSLWAAMYGVSPPSAPSAGGLPASQVAASNTAFALRLYRRLALGAPGENVFFSPVSVSAALAMLSLGARAATRRQLLRGLGFDPARLPEAAVQQGFQRLVGALGAPRAGLALRMGSAVFVSKELPLRAGFRDGARRLYGAQVSSVDLSSSSAARRRINSLVEKETQGKVVDLIRDLEPQAAMVLVNYIFFDAQWEKPFNPAYTSNMYPFVVGRTTVRVPMMHQVEQFAFGEDPELNCSVLQMDYRGGAAALFVLPRPGGMRQLEQALSAATLAKWSRLLRKRWIEVFIPKFSTSTSYDLETVLPKMGIQDAFDQNADFSGIAKKGFLKVSKVAHQAVVEVSEAGTKAAAATATQLTTRSKDSSPRTVCFNRPFLLLIASRAAQTTLFLGKVQDPTRFPAGRGLPRRTHKQAT</sequence>
<dbReference type="FunFam" id="3.30.497.10:FF:000001">
    <property type="entry name" value="Serine protease inhibitor"/>
    <property type="match status" value="1"/>
</dbReference>
<dbReference type="Gene3D" id="3.30.497.10">
    <property type="entry name" value="Antithrombin, subunit I, domain 2"/>
    <property type="match status" value="1"/>
</dbReference>
<evidence type="ECO:0000313" key="6">
    <source>
        <dbReference type="EMBL" id="KAF6273036.1"/>
    </source>
</evidence>
<dbReference type="PROSITE" id="PS00284">
    <property type="entry name" value="SERPIN"/>
    <property type="match status" value="1"/>
</dbReference>
<keyword evidence="2" id="KW-0732">Signal</keyword>
<evidence type="ECO:0000313" key="7">
    <source>
        <dbReference type="Proteomes" id="UP000558488"/>
    </source>
</evidence>
<proteinExistence type="inferred from homology"/>
<dbReference type="InterPro" id="IPR023795">
    <property type="entry name" value="Serpin_CS"/>
</dbReference>
<dbReference type="PANTHER" id="PTHR11461">
    <property type="entry name" value="SERINE PROTEASE INHIBITOR, SERPIN"/>
    <property type="match status" value="1"/>
</dbReference>
<dbReference type="Proteomes" id="UP000558488">
    <property type="component" value="Unassembled WGS sequence"/>
</dbReference>
<dbReference type="SUPFAM" id="SSF56574">
    <property type="entry name" value="Serpins"/>
    <property type="match status" value="1"/>
</dbReference>
<protein>
    <submittedName>
        <fullName evidence="6">Serpin family A member 9</fullName>
    </submittedName>
</protein>
<dbReference type="Gene3D" id="2.10.310.10">
    <property type="entry name" value="Serpins superfamily"/>
    <property type="match status" value="1"/>
</dbReference>
<dbReference type="FunFam" id="2.30.39.10:FF:000003">
    <property type="entry name" value="alpha-1-antitrypsin isoform X1"/>
    <property type="match status" value="1"/>
</dbReference>
<evidence type="ECO:0000259" key="5">
    <source>
        <dbReference type="SMART" id="SM00093"/>
    </source>
</evidence>
<dbReference type="InterPro" id="IPR042178">
    <property type="entry name" value="Serpin_sf_1"/>
</dbReference>
<keyword evidence="7" id="KW-1185">Reference proteome</keyword>
<dbReference type="GO" id="GO:0005615">
    <property type="term" value="C:extracellular space"/>
    <property type="evidence" value="ECO:0007669"/>
    <property type="project" value="InterPro"/>
</dbReference>
<reference evidence="6 7" key="1">
    <citation type="journal article" date="2020" name="Nature">
        <title>Six reference-quality genomes reveal evolution of bat adaptations.</title>
        <authorList>
            <person name="Jebb D."/>
            <person name="Huang Z."/>
            <person name="Pippel M."/>
            <person name="Hughes G.M."/>
            <person name="Lavrichenko K."/>
            <person name="Devanna P."/>
            <person name="Winkler S."/>
            <person name="Jermiin L.S."/>
            <person name="Skirmuntt E.C."/>
            <person name="Katzourakis A."/>
            <person name="Burkitt-Gray L."/>
            <person name="Ray D.A."/>
            <person name="Sullivan K.A.M."/>
            <person name="Roscito J.G."/>
            <person name="Kirilenko B.M."/>
            <person name="Davalos L.M."/>
            <person name="Corthals A.P."/>
            <person name="Power M.L."/>
            <person name="Jones G."/>
            <person name="Ransome R.D."/>
            <person name="Dechmann D.K.N."/>
            <person name="Locatelli A.G."/>
            <person name="Puechmaille S.J."/>
            <person name="Fedrigo O."/>
            <person name="Jarvis E.D."/>
            <person name="Hiller M."/>
            <person name="Vernes S.C."/>
            <person name="Myers E.W."/>
            <person name="Teeling E.C."/>
        </authorList>
    </citation>
    <scope>NUCLEOTIDE SEQUENCE [LARGE SCALE GENOMIC DNA]</scope>
    <source>
        <strain evidence="6">MPipKuh1</strain>
        <tissue evidence="6">Flight muscle</tissue>
    </source>
</reference>